<evidence type="ECO:0000256" key="2">
    <source>
        <dbReference type="ARBA" id="ARBA00005779"/>
    </source>
</evidence>
<evidence type="ECO:0000313" key="8">
    <source>
        <dbReference type="EMBL" id="GHD67671.1"/>
    </source>
</evidence>
<evidence type="ECO:0000313" key="9">
    <source>
        <dbReference type="Proteomes" id="UP000604737"/>
    </source>
</evidence>
<dbReference type="EMBL" id="BMYO01000009">
    <property type="protein sequence ID" value="GHD67671.1"/>
    <property type="molecule type" value="Genomic_DNA"/>
</dbReference>
<evidence type="ECO:0000256" key="7">
    <source>
        <dbReference type="SAM" id="Phobius"/>
    </source>
</evidence>
<name>A0ABQ3H508_9NEIS</name>
<protein>
    <submittedName>
        <fullName evidence="8">DUF350 domain-containing protein</fullName>
    </submittedName>
</protein>
<reference evidence="9" key="1">
    <citation type="journal article" date="2019" name="Int. J. Syst. Evol. Microbiol.">
        <title>The Global Catalogue of Microorganisms (GCM) 10K type strain sequencing project: providing services to taxonomists for standard genome sequencing and annotation.</title>
        <authorList>
            <consortium name="The Broad Institute Genomics Platform"/>
            <consortium name="The Broad Institute Genome Sequencing Center for Infectious Disease"/>
            <person name="Wu L."/>
            <person name="Ma J."/>
        </authorList>
    </citation>
    <scope>NUCLEOTIDE SEQUENCE [LARGE SCALE GENOMIC DNA]</scope>
    <source>
        <strain evidence="9">KCTC 23701</strain>
    </source>
</reference>
<evidence type="ECO:0000256" key="4">
    <source>
        <dbReference type="ARBA" id="ARBA00022692"/>
    </source>
</evidence>
<feature type="transmembrane region" description="Helical" evidence="7">
    <location>
        <begin position="72"/>
        <end position="94"/>
    </location>
</feature>
<dbReference type="Proteomes" id="UP000604737">
    <property type="component" value="Unassembled WGS sequence"/>
</dbReference>
<evidence type="ECO:0000256" key="5">
    <source>
        <dbReference type="ARBA" id="ARBA00022989"/>
    </source>
</evidence>
<comment type="similarity">
    <text evidence="2">Belongs to the UPF0719 family.</text>
</comment>
<accession>A0ABQ3H508</accession>
<dbReference type="Pfam" id="PF03994">
    <property type="entry name" value="DUF350"/>
    <property type="match status" value="1"/>
</dbReference>
<keyword evidence="9" id="KW-1185">Reference proteome</keyword>
<feature type="transmembrane region" description="Helical" evidence="7">
    <location>
        <begin position="6"/>
        <end position="28"/>
    </location>
</feature>
<gene>
    <name evidence="8" type="ORF">GCM10007350_31690</name>
</gene>
<feature type="transmembrane region" description="Helical" evidence="7">
    <location>
        <begin position="40"/>
        <end position="66"/>
    </location>
</feature>
<dbReference type="PANTHER" id="PTHR40043:SF1">
    <property type="entry name" value="UPF0719 INNER MEMBRANE PROTEIN YJFL"/>
    <property type="match status" value="1"/>
</dbReference>
<comment type="subcellular location">
    <subcellularLocation>
        <location evidence="1">Cell membrane</location>
        <topology evidence="1">Multi-pass membrane protein</topology>
    </subcellularLocation>
</comment>
<proteinExistence type="inferred from homology"/>
<keyword evidence="3" id="KW-1003">Cell membrane</keyword>
<evidence type="ECO:0000256" key="6">
    <source>
        <dbReference type="ARBA" id="ARBA00023136"/>
    </source>
</evidence>
<keyword evidence="4 7" id="KW-0812">Transmembrane</keyword>
<comment type="caution">
    <text evidence="8">The sequence shown here is derived from an EMBL/GenBank/DDBJ whole genome shotgun (WGS) entry which is preliminary data.</text>
</comment>
<keyword evidence="6 7" id="KW-0472">Membrane</keyword>
<keyword evidence="5 7" id="KW-1133">Transmembrane helix</keyword>
<evidence type="ECO:0000256" key="1">
    <source>
        <dbReference type="ARBA" id="ARBA00004651"/>
    </source>
</evidence>
<dbReference type="RefSeq" id="WP_189461888.1">
    <property type="nucleotide sequence ID" value="NZ_BMYO01000009.1"/>
</dbReference>
<feature type="transmembrane region" description="Helical" evidence="7">
    <location>
        <begin position="106"/>
        <end position="125"/>
    </location>
</feature>
<dbReference type="InterPro" id="IPR007140">
    <property type="entry name" value="DUF350"/>
</dbReference>
<organism evidence="8 9">
    <name type="scientific">Jeongeupia chitinilytica</name>
    <dbReference type="NCBI Taxonomy" id="1041641"/>
    <lineage>
        <taxon>Bacteria</taxon>
        <taxon>Pseudomonadati</taxon>
        <taxon>Pseudomonadota</taxon>
        <taxon>Betaproteobacteria</taxon>
        <taxon>Neisseriales</taxon>
        <taxon>Chitinibacteraceae</taxon>
        <taxon>Jeongeupia</taxon>
    </lineage>
</organism>
<evidence type="ECO:0000256" key="3">
    <source>
        <dbReference type="ARBA" id="ARBA00022475"/>
    </source>
</evidence>
<sequence length="128" mass="13364">MLPLYSYLIYLLSGLALVALFAAIYVRVTPFAEIALIRQGCLAAALSFGGALLGFTLTVAASAVIHASYPMFLLWAAMAALVQLVAYIALSKLLPNMNQALIENNVAMGALMGTVSLVVGILNAACLS</sequence>
<dbReference type="PANTHER" id="PTHR40043">
    <property type="entry name" value="UPF0719 INNER MEMBRANE PROTEIN YJFL"/>
    <property type="match status" value="1"/>
</dbReference>